<name>A0A6I9TK29_SESIN</name>
<keyword evidence="8" id="KW-1185">Reference proteome</keyword>
<keyword evidence="5" id="KW-0539">Nucleus</keyword>
<dbReference type="Proteomes" id="UP000504604">
    <property type="component" value="Linkage group LG1"/>
</dbReference>
<evidence type="ECO:0000256" key="1">
    <source>
        <dbReference type="ARBA" id="ARBA00004123"/>
    </source>
</evidence>
<evidence type="ECO:0000256" key="2">
    <source>
        <dbReference type="ARBA" id="ARBA00023015"/>
    </source>
</evidence>
<dbReference type="GO" id="GO:0003677">
    <property type="term" value="F:DNA binding"/>
    <property type="evidence" value="ECO:0007669"/>
    <property type="project" value="UniProtKB-KW"/>
</dbReference>
<protein>
    <submittedName>
        <fullName evidence="9">B3 domain-containing protein At5g66980</fullName>
    </submittedName>
</protein>
<dbReference type="GeneID" id="105167944"/>
<reference evidence="8" key="1">
    <citation type="submission" date="2024-10" db="UniProtKB">
        <authorList>
            <consortium name="RefSeq"/>
        </authorList>
    </citation>
    <scope>NUCLEOTIDE SEQUENCE [LARGE SCALE GENOMIC DNA]</scope>
    <source>
        <strain evidence="8">cv. Zhongzhi No. 13</strain>
    </source>
</reference>
<feature type="region of interest" description="Disordered" evidence="6">
    <location>
        <begin position="1"/>
        <end position="23"/>
    </location>
</feature>
<evidence type="ECO:0000256" key="5">
    <source>
        <dbReference type="ARBA" id="ARBA00023242"/>
    </source>
</evidence>
<keyword evidence="4" id="KW-0804">Transcription</keyword>
<dbReference type="CDD" id="cd10017">
    <property type="entry name" value="B3_DNA"/>
    <property type="match status" value="1"/>
</dbReference>
<evidence type="ECO:0000313" key="8">
    <source>
        <dbReference type="Proteomes" id="UP000504604"/>
    </source>
</evidence>
<dbReference type="FunCoup" id="A0A6I9TK29">
    <property type="interactions" value="17"/>
</dbReference>
<reference evidence="9" key="2">
    <citation type="submission" date="2025-08" db="UniProtKB">
        <authorList>
            <consortium name="RefSeq"/>
        </authorList>
    </citation>
    <scope>IDENTIFICATION</scope>
</reference>
<evidence type="ECO:0000259" key="7">
    <source>
        <dbReference type="PROSITE" id="PS50863"/>
    </source>
</evidence>
<evidence type="ECO:0000256" key="4">
    <source>
        <dbReference type="ARBA" id="ARBA00023163"/>
    </source>
</evidence>
<sequence length="141" mass="16076">MGMAARAESKGRRRGRPNSKETFSSNGAEFFKVFLPNVTSHHLMIPPDFVKKCHRIIKERVTLKDTNGKKWHVDVEKTPKGSVFLKNGWQSFVAHHCLTPGDFLLFHYDGHYSFIVKIFGTNGCKKEPPPTTTHVKIEPEI</sequence>
<accession>A0A6I9TK29</accession>
<dbReference type="SMART" id="SM01019">
    <property type="entry name" value="B3"/>
    <property type="match status" value="1"/>
</dbReference>
<dbReference type="InParanoid" id="A0A6I9TK29"/>
<dbReference type="InterPro" id="IPR050655">
    <property type="entry name" value="Plant_B3_domain"/>
</dbReference>
<dbReference type="OrthoDB" id="1666376at2759"/>
<dbReference type="SUPFAM" id="SSF101936">
    <property type="entry name" value="DNA-binding pseudobarrel domain"/>
    <property type="match status" value="1"/>
</dbReference>
<dbReference type="InterPro" id="IPR003340">
    <property type="entry name" value="B3_DNA-bd"/>
</dbReference>
<dbReference type="InterPro" id="IPR015300">
    <property type="entry name" value="DNA-bd_pseudobarrel_sf"/>
</dbReference>
<dbReference type="KEGG" id="sind:105167944"/>
<dbReference type="PANTHER" id="PTHR31920">
    <property type="entry name" value="B3 DOMAIN-CONTAINING"/>
    <property type="match status" value="1"/>
</dbReference>
<dbReference type="PROSITE" id="PS50863">
    <property type="entry name" value="B3"/>
    <property type="match status" value="1"/>
</dbReference>
<organism evidence="8 9">
    <name type="scientific">Sesamum indicum</name>
    <name type="common">Oriental sesame</name>
    <name type="synonym">Sesamum orientale</name>
    <dbReference type="NCBI Taxonomy" id="4182"/>
    <lineage>
        <taxon>Eukaryota</taxon>
        <taxon>Viridiplantae</taxon>
        <taxon>Streptophyta</taxon>
        <taxon>Embryophyta</taxon>
        <taxon>Tracheophyta</taxon>
        <taxon>Spermatophyta</taxon>
        <taxon>Magnoliopsida</taxon>
        <taxon>eudicotyledons</taxon>
        <taxon>Gunneridae</taxon>
        <taxon>Pentapetalae</taxon>
        <taxon>asterids</taxon>
        <taxon>lamiids</taxon>
        <taxon>Lamiales</taxon>
        <taxon>Pedaliaceae</taxon>
        <taxon>Sesamum</taxon>
    </lineage>
</organism>
<evidence type="ECO:0000313" key="9">
    <source>
        <dbReference type="RefSeq" id="XP_011086144.1"/>
    </source>
</evidence>
<comment type="subcellular location">
    <subcellularLocation>
        <location evidence="1">Nucleus</location>
    </subcellularLocation>
</comment>
<dbReference type="PANTHER" id="PTHR31920:SF135">
    <property type="entry name" value="B3 DOMAIN-CONTAINING PROTEIN OS03G0621600-RELATED"/>
    <property type="match status" value="1"/>
</dbReference>
<evidence type="ECO:0000256" key="6">
    <source>
        <dbReference type="SAM" id="MobiDB-lite"/>
    </source>
</evidence>
<dbReference type="AlphaFoldDB" id="A0A6I9TK29"/>
<keyword evidence="2" id="KW-0805">Transcription regulation</keyword>
<dbReference type="GO" id="GO:0005634">
    <property type="term" value="C:nucleus"/>
    <property type="evidence" value="ECO:0007669"/>
    <property type="project" value="UniProtKB-SubCell"/>
</dbReference>
<dbReference type="Pfam" id="PF02362">
    <property type="entry name" value="B3"/>
    <property type="match status" value="1"/>
</dbReference>
<gene>
    <name evidence="9" type="primary">LOC105167944</name>
</gene>
<proteinExistence type="predicted"/>
<dbReference type="Gene3D" id="2.40.330.10">
    <property type="entry name" value="DNA-binding pseudobarrel domain"/>
    <property type="match status" value="1"/>
</dbReference>
<dbReference type="RefSeq" id="XP_011086144.1">
    <property type="nucleotide sequence ID" value="XM_011087842.2"/>
</dbReference>
<feature type="domain" description="TF-B3" evidence="7">
    <location>
        <begin position="28"/>
        <end position="122"/>
    </location>
</feature>
<evidence type="ECO:0000256" key="3">
    <source>
        <dbReference type="ARBA" id="ARBA00023125"/>
    </source>
</evidence>
<keyword evidence="3" id="KW-0238">DNA-binding</keyword>